<dbReference type="Gene3D" id="2.80.10.50">
    <property type="match status" value="1"/>
</dbReference>
<evidence type="ECO:0000256" key="2">
    <source>
        <dbReference type="SAM" id="SignalP"/>
    </source>
</evidence>
<sequence>MLALLSLLLLVGATSIPDPGHELLRGTFGETSQCLSVKGGLLRSLTPVVITDCKGVQTQSWVVAHDEPGIVRVAGTRFCLDAGKDPMNGSKVTIRTCNSNAPEQNWFWTDDNRLALVGMGLCLDNTDGRDMNGNQVQVWSCTGGNTNQVWGAPDRGPCGPAPCTSFPFPRPSPRPSHRPSGRPSHKPRS</sequence>
<dbReference type="Pfam" id="PF00652">
    <property type="entry name" value="Ricin_B_lectin"/>
    <property type="match status" value="1"/>
</dbReference>
<feature type="region of interest" description="Disordered" evidence="1">
    <location>
        <begin position="152"/>
        <end position="189"/>
    </location>
</feature>
<name>A0AA48QWZ1_9TREE</name>
<dbReference type="CDD" id="cd00161">
    <property type="entry name" value="beta-trefoil_Ricin-like"/>
    <property type="match status" value="1"/>
</dbReference>
<dbReference type="GeneID" id="85496884"/>
<protein>
    <recommendedName>
        <fullName evidence="3">Ricin B lectin domain-containing protein</fullName>
    </recommendedName>
</protein>
<accession>A0AA48QWZ1</accession>
<dbReference type="InterPro" id="IPR000772">
    <property type="entry name" value="Ricin_B_lectin"/>
</dbReference>
<dbReference type="EMBL" id="AP028216">
    <property type="protein sequence ID" value="BEI93014.1"/>
    <property type="molecule type" value="Genomic_DNA"/>
</dbReference>
<keyword evidence="5" id="KW-1185">Reference proteome</keyword>
<evidence type="ECO:0000313" key="5">
    <source>
        <dbReference type="Proteomes" id="UP001233271"/>
    </source>
</evidence>
<dbReference type="SUPFAM" id="SSF50370">
    <property type="entry name" value="Ricin B-like lectins"/>
    <property type="match status" value="1"/>
</dbReference>
<keyword evidence="2" id="KW-0732">Signal</keyword>
<dbReference type="PROSITE" id="PS50231">
    <property type="entry name" value="RICIN_B_LECTIN"/>
    <property type="match status" value="1"/>
</dbReference>
<dbReference type="KEGG" id="ccac:CcaHIS019_0506420"/>
<dbReference type="InterPro" id="IPR035992">
    <property type="entry name" value="Ricin_B-like_lectins"/>
</dbReference>
<evidence type="ECO:0000256" key="1">
    <source>
        <dbReference type="SAM" id="MobiDB-lite"/>
    </source>
</evidence>
<feature type="chain" id="PRO_5041471122" description="Ricin B lectin domain-containing protein" evidence="2">
    <location>
        <begin position="16"/>
        <end position="189"/>
    </location>
</feature>
<feature type="compositionally biased region" description="Basic residues" evidence="1">
    <location>
        <begin position="175"/>
        <end position="189"/>
    </location>
</feature>
<dbReference type="RefSeq" id="XP_060458279.1">
    <property type="nucleotide sequence ID" value="XM_060601824.1"/>
</dbReference>
<dbReference type="Proteomes" id="UP001233271">
    <property type="component" value="Chromosome 5"/>
</dbReference>
<feature type="signal peptide" evidence="2">
    <location>
        <begin position="1"/>
        <end position="15"/>
    </location>
</feature>
<reference evidence="4" key="1">
    <citation type="journal article" date="2023" name="BMC Genomics">
        <title>Chromosome-level genome assemblies of Cutaneotrichosporon spp. (Trichosporonales, Basidiomycota) reveal imbalanced evolution between nucleotide sequences and chromosome synteny.</title>
        <authorList>
            <person name="Kobayashi Y."/>
            <person name="Kayamori A."/>
            <person name="Aoki K."/>
            <person name="Shiwa Y."/>
            <person name="Matsutani M."/>
            <person name="Fujita N."/>
            <person name="Sugita T."/>
            <person name="Iwasaki W."/>
            <person name="Tanaka N."/>
            <person name="Takashima M."/>
        </authorList>
    </citation>
    <scope>NUCLEOTIDE SEQUENCE</scope>
    <source>
        <strain evidence="4">HIS019</strain>
    </source>
</reference>
<proteinExistence type="predicted"/>
<dbReference type="SMART" id="SM00458">
    <property type="entry name" value="RICIN"/>
    <property type="match status" value="1"/>
</dbReference>
<evidence type="ECO:0000313" key="4">
    <source>
        <dbReference type="EMBL" id="BEI93014.1"/>
    </source>
</evidence>
<organism evidence="4 5">
    <name type="scientific">Cutaneotrichosporon cavernicola</name>
    <dbReference type="NCBI Taxonomy" id="279322"/>
    <lineage>
        <taxon>Eukaryota</taxon>
        <taxon>Fungi</taxon>
        <taxon>Dikarya</taxon>
        <taxon>Basidiomycota</taxon>
        <taxon>Agaricomycotina</taxon>
        <taxon>Tremellomycetes</taxon>
        <taxon>Trichosporonales</taxon>
        <taxon>Trichosporonaceae</taxon>
        <taxon>Cutaneotrichosporon</taxon>
    </lineage>
</organism>
<feature type="domain" description="Ricin B lectin" evidence="3">
    <location>
        <begin position="20"/>
        <end position="153"/>
    </location>
</feature>
<gene>
    <name evidence="4" type="ORF">CcaverHIS019_0506420</name>
</gene>
<evidence type="ECO:0000259" key="3">
    <source>
        <dbReference type="SMART" id="SM00458"/>
    </source>
</evidence>
<dbReference type="AlphaFoldDB" id="A0AA48QWZ1"/>